<dbReference type="Gene3D" id="3.80.10.10">
    <property type="entry name" value="Ribonuclease Inhibitor"/>
    <property type="match status" value="1"/>
</dbReference>
<evidence type="ECO:0000313" key="4">
    <source>
        <dbReference type="Proteomes" id="UP000019116"/>
    </source>
</evidence>
<feature type="domain" description="At1g61320/AtMIF1 LRR" evidence="2">
    <location>
        <begin position="147"/>
        <end position="210"/>
    </location>
</feature>
<dbReference type="Gramene" id="TraesLDM6B03G03442010.1">
    <property type="protein sequence ID" value="TraesLDM6B03G03442010.1"/>
    <property type="gene ID" value="TraesLDM6B03G03442010"/>
</dbReference>
<accession>A0A3B6PH79</accession>
<dbReference type="Gramene" id="TraesLAC6B03G03393020.1">
    <property type="protein sequence ID" value="TraesLAC6B03G03393020.1"/>
    <property type="gene ID" value="TraesLAC6B03G03393020"/>
</dbReference>
<organism evidence="3">
    <name type="scientific">Triticum aestivum</name>
    <name type="common">Wheat</name>
    <dbReference type="NCBI Taxonomy" id="4565"/>
    <lineage>
        <taxon>Eukaryota</taxon>
        <taxon>Viridiplantae</taxon>
        <taxon>Streptophyta</taxon>
        <taxon>Embryophyta</taxon>
        <taxon>Tracheophyta</taxon>
        <taxon>Spermatophyta</taxon>
        <taxon>Magnoliopsida</taxon>
        <taxon>Liliopsida</taxon>
        <taxon>Poales</taxon>
        <taxon>Poaceae</taxon>
        <taxon>BOP clade</taxon>
        <taxon>Pooideae</taxon>
        <taxon>Triticodae</taxon>
        <taxon>Triticeae</taxon>
        <taxon>Triticinae</taxon>
        <taxon>Triticum</taxon>
    </lineage>
</organism>
<dbReference type="Gramene" id="TraesCS6B03G0145200.1">
    <property type="protein sequence ID" value="TraesCS6B03G0145200.1.CDS"/>
    <property type="gene ID" value="TraesCS6B03G0145200"/>
</dbReference>
<dbReference type="OrthoDB" id="673865at2759"/>
<dbReference type="SUPFAM" id="SSF52047">
    <property type="entry name" value="RNI-like"/>
    <property type="match status" value="1"/>
</dbReference>
<reference evidence="3" key="1">
    <citation type="submission" date="2018-08" db="EMBL/GenBank/DDBJ databases">
        <authorList>
            <person name="Rossello M."/>
        </authorList>
    </citation>
    <scope>NUCLEOTIDE SEQUENCE [LARGE SCALE GENOMIC DNA]</scope>
    <source>
        <strain evidence="3">cv. Chinese Spring</strain>
    </source>
</reference>
<dbReference type="Gramene" id="TraesJAG6B03G03429070.1">
    <property type="protein sequence ID" value="TraesJAG6B03G03429070.1"/>
    <property type="gene ID" value="TraesJAG6B03G03429070"/>
</dbReference>
<protein>
    <recommendedName>
        <fullName evidence="2">At1g61320/AtMIF1 LRR domain-containing protein</fullName>
    </recommendedName>
</protein>
<dbReference type="GeneID" id="123133390"/>
<sequence length="568" mass="64270">MGMLGLNRLVSLQSDRPRRQQGGVSGRRLSASRMGKRKGSPCQQDDDGDDSQSGKIRRTAIKELPEDILFRIHSLMPMREAARAACGSRAFLHSWRYHPNLIFDKDTIGFPFLHSWRYHSGLIFNKDTTGSKESASGEKVHHKIDCILRKHKGSLKTFRLDYARMNGLDDFSYLDSWLQIALKPGLEELTFMLSASMSQTTGKYNFPCPLSGAKRTYNFPCALLSDRVGNSLRCLRLGLCVLHRTVELGPLRSLTCLYLRRVSVTWNELERLLSNSLALELLDLTSCDEIKCLKLSSALQRLSWLGILACQRLGVIESKAPNLSSLWLRSGCRLDFSLVETWQMKKLYLVQSNLIYDARAKLPSVLPNIETLYIESQDEVVDAPMLPTKFLHLKHLTIILRLGPNDSGTYDYFSLVSFLDASPSLETLTLDVTQRRMVHESIFVDSQLRHMPEHHHGHLKSVKISGFSSAKCLIELTCYILKNAVSLEYLTLDTICGQRCYDEGGDGWCFPMADPILVETPRTLSAIRTYIENKVPSTVKLTVLEPCNKCHGKRLERLLSLSRNVISI</sequence>
<feature type="region of interest" description="Disordered" evidence="1">
    <location>
        <begin position="11"/>
        <end position="54"/>
    </location>
</feature>
<evidence type="ECO:0000259" key="2">
    <source>
        <dbReference type="Pfam" id="PF23622"/>
    </source>
</evidence>
<dbReference type="InterPro" id="IPR036047">
    <property type="entry name" value="F-box-like_dom_sf"/>
</dbReference>
<dbReference type="InterPro" id="IPR055357">
    <property type="entry name" value="LRR_At1g61320_AtMIF1"/>
</dbReference>
<dbReference type="InterPro" id="IPR053772">
    <property type="entry name" value="At1g61320/At1g61330-like"/>
</dbReference>
<dbReference type="InterPro" id="IPR032675">
    <property type="entry name" value="LRR_dom_sf"/>
</dbReference>
<proteinExistence type="predicted"/>
<dbReference type="PaxDb" id="4565-Traes_6BS_D322B8C7E.1"/>
<dbReference type="SUPFAM" id="SSF81383">
    <property type="entry name" value="F-box domain"/>
    <property type="match status" value="1"/>
</dbReference>
<evidence type="ECO:0000313" key="3">
    <source>
        <dbReference type="EnsemblPlants" id="TraesCS6B02G062100.1"/>
    </source>
</evidence>
<dbReference type="Gramene" id="TraesMAC6B03G03436970.1">
    <property type="protein sequence ID" value="TraesMAC6B03G03436970.1"/>
    <property type="gene ID" value="TraesMAC6B03G03436970"/>
</dbReference>
<dbReference type="RefSeq" id="XP_044408827.1">
    <property type="nucleotide sequence ID" value="XM_044552892.1"/>
</dbReference>
<feature type="domain" description="At1g61320/AtMIF1 LRR" evidence="2">
    <location>
        <begin position="213"/>
        <end position="547"/>
    </location>
</feature>
<dbReference type="Gramene" id="TraesSTA6B03G03429320.1">
    <property type="protein sequence ID" value="TraesSTA6B03G03429320.1"/>
    <property type="gene ID" value="TraesSTA6B03G03429320"/>
</dbReference>
<dbReference type="PANTHER" id="PTHR34145">
    <property type="entry name" value="OS02G0105600 PROTEIN"/>
    <property type="match status" value="1"/>
</dbReference>
<dbReference type="AlphaFoldDB" id="A0A3B6PH79"/>
<dbReference type="Proteomes" id="UP000019116">
    <property type="component" value="Chromosome 6B"/>
</dbReference>
<dbReference type="Gramene" id="TraesCAD_scaffold_026606_01G000200.1">
    <property type="protein sequence ID" value="TraesCAD_scaffold_026606_01G000200.1"/>
    <property type="gene ID" value="TraesCAD_scaffold_026606_01G000200"/>
</dbReference>
<reference evidence="3" key="2">
    <citation type="submission" date="2018-10" db="UniProtKB">
        <authorList>
            <consortium name="EnsemblPlants"/>
        </authorList>
    </citation>
    <scope>IDENTIFICATION</scope>
</reference>
<gene>
    <name evidence="3" type="primary">LOC123133390</name>
</gene>
<dbReference type="EnsemblPlants" id="TraesCS6B02G062100.1">
    <property type="protein sequence ID" value="TraesCS6B02G062100.1"/>
    <property type="gene ID" value="TraesCS6B02G062100"/>
</dbReference>
<dbReference type="STRING" id="4565.A0A3B6PH79"/>
<evidence type="ECO:0000256" key="1">
    <source>
        <dbReference type="SAM" id="MobiDB-lite"/>
    </source>
</evidence>
<dbReference type="PANTHER" id="PTHR34145:SF23">
    <property type="entry name" value="OS04G0479800 PROTEIN"/>
    <property type="match status" value="1"/>
</dbReference>
<name>A0A3B6PH79_WHEAT</name>
<keyword evidence="4" id="KW-1185">Reference proteome</keyword>
<dbReference type="Gramene" id="TraesCS6B02G062100.1">
    <property type="protein sequence ID" value="TraesCS6B02G062100.1"/>
    <property type="gene ID" value="TraesCS6B02G062100"/>
</dbReference>
<dbReference type="Gramene" id="TraesWEE_scaffold_040928_01G000200.1">
    <property type="protein sequence ID" value="TraesWEE_scaffold_040928_01G000200.1"/>
    <property type="gene ID" value="TraesWEE_scaffold_040928_01G000200"/>
</dbReference>
<dbReference type="Pfam" id="PF23622">
    <property type="entry name" value="LRR_At1g61320_AtMIF1"/>
    <property type="match status" value="2"/>
</dbReference>
<dbReference type="Gramene" id="TraesNOR6B03G03471340.1">
    <property type="protein sequence ID" value="TraesNOR6B03G03471340.1"/>
    <property type="gene ID" value="TraesNOR6B03G03471340"/>
</dbReference>